<dbReference type="Pfam" id="PF00089">
    <property type="entry name" value="Trypsin"/>
    <property type="match status" value="1"/>
</dbReference>
<evidence type="ECO:0000256" key="4">
    <source>
        <dbReference type="ARBA" id="ARBA00022825"/>
    </source>
</evidence>
<feature type="signal peptide" evidence="7">
    <location>
        <begin position="1"/>
        <end position="18"/>
    </location>
</feature>
<dbReference type="OrthoDB" id="5565075at2759"/>
<evidence type="ECO:0000313" key="10">
    <source>
        <dbReference type="Proteomes" id="UP000299102"/>
    </source>
</evidence>
<dbReference type="Gene3D" id="2.40.10.10">
    <property type="entry name" value="Trypsin-like serine proteases"/>
    <property type="match status" value="2"/>
</dbReference>
<proteinExistence type="inferred from homology"/>
<dbReference type="PROSITE" id="PS00135">
    <property type="entry name" value="TRYPSIN_SER"/>
    <property type="match status" value="1"/>
</dbReference>
<keyword evidence="4 6" id="KW-0720">Serine protease</keyword>
<dbReference type="InterPro" id="IPR009003">
    <property type="entry name" value="Peptidase_S1_PA"/>
</dbReference>
<dbReference type="CDD" id="cd00190">
    <property type="entry name" value="Tryp_SPc"/>
    <property type="match status" value="1"/>
</dbReference>
<dbReference type="InterPro" id="IPR001314">
    <property type="entry name" value="Peptidase_S1A"/>
</dbReference>
<dbReference type="PANTHER" id="PTHR24276">
    <property type="entry name" value="POLYSERASE-RELATED"/>
    <property type="match status" value="1"/>
</dbReference>
<dbReference type="EMBL" id="BGZK01000042">
    <property type="protein sequence ID" value="GBP10793.1"/>
    <property type="molecule type" value="Genomic_DNA"/>
</dbReference>
<dbReference type="STRING" id="151549.A0A4C1T8G7"/>
<evidence type="ECO:0000313" key="9">
    <source>
        <dbReference type="EMBL" id="GBP10793.1"/>
    </source>
</evidence>
<name>A0A4C1T8G7_EUMVA</name>
<dbReference type="InterPro" id="IPR033116">
    <property type="entry name" value="TRYPSIN_SER"/>
</dbReference>
<dbReference type="GO" id="GO:0006508">
    <property type="term" value="P:proteolysis"/>
    <property type="evidence" value="ECO:0007669"/>
    <property type="project" value="UniProtKB-KW"/>
</dbReference>
<feature type="domain" description="Peptidase S1" evidence="8">
    <location>
        <begin position="35"/>
        <end position="276"/>
    </location>
</feature>
<dbReference type="InterPro" id="IPR050430">
    <property type="entry name" value="Peptidase_S1"/>
</dbReference>
<dbReference type="GO" id="GO:0004252">
    <property type="term" value="F:serine-type endopeptidase activity"/>
    <property type="evidence" value="ECO:0007669"/>
    <property type="project" value="InterPro"/>
</dbReference>
<dbReference type="PRINTS" id="PR00722">
    <property type="entry name" value="CHYMOTRYPSIN"/>
</dbReference>
<evidence type="ECO:0000256" key="3">
    <source>
        <dbReference type="ARBA" id="ARBA00022801"/>
    </source>
</evidence>
<evidence type="ECO:0000256" key="5">
    <source>
        <dbReference type="ARBA" id="ARBA00023157"/>
    </source>
</evidence>
<keyword evidence="2 6" id="KW-0645">Protease</keyword>
<dbReference type="AlphaFoldDB" id="A0A4C1T8G7"/>
<dbReference type="InterPro" id="IPR001254">
    <property type="entry name" value="Trypsin_dom"/>
</dbReference>
<keyword evidence="10" id="KW-1185">Reference proteome</keyword>
<protein>
    <submittedName>
        <fullName evidence="9">Chymotrypsin-2</fullName>
    </submittedName>
</protein>
<dbReference type="PANTHER" id="PTHR24276:SF91">
    <property type="entry name" value="AT26814P-RELATED"/>
    <property type="match status" value="1"/>
</dbReference>
<dbReference type="InterPro" id="IPR043504">
    <property type="entry name" value="Peptidase_S1_PA_chymotrypsin"/>
</dbReference>
<evidence type="ECO:0000256" key="2">
    <source>
        <dbReference type="ARBA" id="ARBA00022670"/>
    </source>
</evidence>
<keyword evidence="7" id="KW-0732">Signal</keyword>
<feature type="chain" id="PRO_5020036297" evidence="7">
    <location>
        <begin position="19"/>
        <end position="276"/>
    </location>
</feature>
<evidence type="ECO:0000259" key="8">
    <source>
        <dbReference type="PROSITE" id="PS50240"/>
    </source>
</evidence>
<comment type="caution">
    <text evidence="9">The sequence shown here is derived from an EMBL/GenBank/DDBJ whole genome shotgun (WGS) entry which is preliminary data.</text>
</comment>
<evidence type="ECO:0000256" key="6">
    <source>
        <dbReference type="RuleBase" id="RU363034"/>
    </source>
</evidence>
<gene>
    <name evidence="9" type="ORF">EVAR_6336_1</name>
</gene>
<comment type="similarity">
    <text evidence="1">Belongs to the peptidase S1 family.</text>
</comment>
<dbReference type="PROSITE" id="PS50240">
    <property type="entry name" value="TRYPSIN_DOM"/>
    <property type="match status" value="1"/>
</dbReference>
<dbReference type="InterPro" id="IPR018114">
    <property type="entry name" value="TRYPSIN_HIS"/>
</dbReference>
<evidence type="ECO:0000256" key="1">
    <source>
        <dbReference type="ARBA" id="ARBA00007664"/>
    </source>
</evidence>
<dbReference type="PROSITE" id="PS00134">
    <property type="entry name" value="TRYPSIN_HIS"/>
    <property type="match status" value="1"/>
</dbReference>
<dbReference type="SMART" id="SM00020">
    <property type="entry name" value="Tryp_SPc"/>
    <property type="match status" value="1"/>
</dbReference>
<dbReference type="SUPFAM" id="SSF50494">
    <property type="entry name" value="Trypsin-like serine proteases"/>
    <property type="match status" value="1"/>
</dbReference>
<organism evidence="9 10">
    <name type="scientific">Eumeta variegata</name>
    <name type="common">Bagworm moth</name>
    <name type="synonym">Eumeta japonica</name>
    <dbReference type="NCBI Taxonomy" id="151549"/>
    <lineage>
        <taxon>Eukaryota</taxon>
        <taxon>Metazoa</taxon>
        <taxon>Ecdysozoa</taxon>
        <taxon>Arthropoda</taxon>
        <taxon>Hexapoda</taxon>
        <taxon>Insecta</taxon>
        <taxon>Pterygota</taxon>
        <taxon>Neoptera</taxon>
        <taxon>Endopterygota</taxon>
        <taxon>Lepidoptera</taxon>
        <taxon>Glossata</taxon>
        <taxon>Ditrysia</taxon>
        <taxon>Tineoidea</taxon>
        <taxon>Psychidae</taxon>
        <taxon>Oiketicinae</taxon>
        <taxon>Eumeta</taxon>
    </lineage>
</organism>
<evidence type="ECO:0000256" key="7">
    <source>
        <dbReference type="SAM" id="SignalP"/>
    </source>
</evidence>
<keyword evidence="5" id="KW-1015">Disulfide bond</keyword>
<accession>A0A4C1T8G7</accession>
<keyword evidence="3 6" id="KW-0378">Hydrolase</keyword>
<sequence>MGTKFALLFSALFLGTLGVPVQDVSFFHDSDPSRIVGGTPAPAGAVPHMVGLISGVLVRSFICGGSLVSQRAVLTAAHCIDSVFSWGSLSSSLRGLVGTNQWNYGGGTTFSFSRNITHPHYVRQTIKNDITILVTSSNVNIGNNVAVVPLNHNYVGGGLEVMVAGWGRHHANGAIPWQLHWINLWTIDGDRCVADAITASIELNIAVPAVEPHIELCTFHSPGHGTCRGDSGSALVDVASGQQVGIVSWGFPCALGAPDMFVRVSAFSSWLNENLP</sequence>
<reference evidence="9 10" key="1">
    <citation type="journal article" date="2019" name="Commun. Biol.">
        <title>The bagworm genome reveals a unique fibroin gene that provides high tensile strength.</title>
        <authorList>
            <person name="Kono N."/>
            <person name="Nakamura H."/>
            <person name="Ohtoshi R."/>
            <person name="Tomita M."/>
            <person name="Numata K."/>
            <person name="Arakawa K."/>
        </authorList>
    </citation>
    <scope>NUCLEOTIDE SEQUENCE [LARGE SCALE GENOMIC DNA]</scope>
</reference>
<dbReference type="Proteomes" id="UP000299102">
    <property type="component" value="Unassembled WGS sequence"/>
</dbReference>